<gene>
    <name evidence="1" type="ORF">METZ01_LOCUS52918</name>
</gene>
<dbReference type="EMBL" id="UINC01002764">
    <property type="protein sequence ID" value="SVA00064.1"/>
    <property type="molecule type" value="Genomic_DNA"/>
</dbReference>
<accession>A0A381S994</accession>
<name>A0A381S994_9ZZZZ</name>
<sequence length="47" mass="5068">MSGCVILEFRQSPPILCFSIKATLALIADAVYELASSPEPVPMTMIL</sequence>
<organism evidence="1">
    <name type="scientific">marine metagenome</name>
    <dbReference type="NCBI Taxonomy" id="408172"/>
    <lineage>
        <taxon>unclassified sequences</taxon>
        <taxon>metagenomes</taxon>
        <taxon>ecological metagenomes</taxon>
    </lineage>
</organism>
<evidence type="ECO:0000313" key="1">
    <source>
        <dbReference type="EMBL" id="SVA00064.1"/>
    </source>
</evidence>
<protein>
    <submittedName>
        <fullName evidence="1">Uncharacterized protein</fullName>
    </submittedName>
</protein>
<reference evidence="1" key="1">
    <citation type="submission" date="2018-05" db="EMBL/GenBank/DDBJ databases">
        <authorList>
            <person name="Lanie J.A."/>
            <person name="Ng W.-L."/>
            <person name="Kazmierczak K.M."/>
            <person name="Andrzejewski T.M."/>
            <person name="Davidsen T.M."/>
            <person name="Wayne K.J."/>
            <person name="Tettelin H."/>
            <person name="Glass J.I."/>
            <person name="Rusch D."/>
            <person name="Podicherti R."/>
            <person name="Tsui H.-C.T."/>
            <person name="Winkler M.E."/>
        </authorList>
    </citation>
    <scope>NUCLEOTIDE SEQUENCE</scope>
</reference>
<dbReference type="AlphaFoldDB" id="A0A381S994"/>
<proteinExistence type="predicted"/>